<dbReference type="SUPFAM" id="SSF50182">
    <property type="entry name" value="Sm-like ribonucleoproteins"/>
    <property type="match status" value="1"/>
</dbReference>
<evidence type="ECO:0000259" key="13">
    <source>
        <dbReference type="Pfam" id="PF25392"/>
    </source>
</evidence>
<dbReference type="Gene3D" id="3.30.70.100">
    <property type="match status" value="1"/>
</dbReference>
<dbReference type="Pfam" id="PF25392">
    <property type="entry name" value="MS_channel_TM1"/>
    <property type="match status" value="1"/>
</dbReference>
<feature type="chain" id="PRO_5037021478" description="Small conductance mechanosensitive channel" evidence="9">
    <location>
        <begin position="25"/>
        <end position="746"/>
    </location>
</feature>
<evidence type="ECO:0000256" key="2">
    <source>
        <dbReference type="ARBA" id="ARBA00008017"/>
    </source>
</evidence>
<protein>
    <recommendedName>
        <fullName evidence="16">Small conductance mechanosensitive channel</fullName>
    </recommendedName>
</protein>
<dbReference type="Gene3D" id="1.10.287.1260">
    <property type="match status" value="1"/>
</dbReference>
<dbReference type="InterPro" id="IPR049278">
    <property type="entry name" value="MS_channel_C"/>
</dbReference>
<dbReference type="PANTHER" id="PTHR30460">
    <property type="entry name" value="MODERATE CONDUCTANCE MECHANOSENSITIVE CHANNEL YBIO"/>
    <property type="match status" value="1"/>
</dbReference>
<feature type="domain" description="Mechanosensitive ion channel MscS C-terminal" evidence="11">
    <location>
        <begin position="614"/>
        <end position="700"/>
    </location>
</feature>
<evidence type="ECO:0000256" key="3">
    <source>
        <dbReference type="ARBA" id="ARBA00022475"/>
    </source>
</evidence>
<proteinExistence type="inferred from homology"/>
<feature type="transmembrane region" description="Helical" evidence="8">
    <location>
        <begin position="413"/>
        <end position="435"/>
    </location>
</feature>
<feature type="signal peptide" evidence="9">
    <location>
        <begin position="1"/>
        <end position="24"/>
    </location>
</feature>
<evidence type="ECO:0000259" key="12">
    <source>
        <dbReference type="Pfam" id="PF21088"/>
    </source>
</evidence>
<dbReference type="PANTHER" id="PTHR30460:SF0">
    <property type="entry name" value="MODERATE CONDUCTANCE MECHANOSENSITIVE CHANNEL YBIO"/>
    <property type="match status" value="1"/>
</dbReference>
<reference evidence="14" key="1">
    <citation type="submission" date="2017-05" db="EMBL/GenBank/DDBJ databases">
        <authorList>
            <person name="Imhoff J.F."/>
            <person name="Rahn T."/>
            <person name="Kuenzel S."/>
            <person name="Neulinger S.C."/>
        </authorList>
    </citation>
    <scope>NUCLEOTIDE SEQUENCE</scope>
    <source>
        <strain evidence="14">LMG 28126</strain>
    </source>
</reference>
<dbReference type="InterPro" id="IPR057485">
    <property type="entry name" value="YbiO-like_TM1"/>
</dbReference>
<feature type="transmembrane region" description="Helical" evidence="8">
    <location>
        <begin position="168"/>
        <end position="192"/>
    </location>
</feature>
<evidence type="ECO:0008006" key="16">
    <source>
        <dbReference type="Google" id="ProtNLM"/>
    </source>
</evidence>
<dbReference type="InterPro" id="IPR045276">
    <property type="entry name" value="YbiO_bact"/>
</dbReference>
<organism evidence="14 15">
    <name type="scientific">Rhodobaculum claviforme</name>
    <dbReference type="NCBI Taxonomy" id="1549854"/>
    <lineage>
        <taxon>Bacteria</taxon>
        <taxon>Pseudomonadati</taxon>
        <taxon>Pseudomonadota</taxon>
        <taxon>Alphaproteobacteria</taxon>
        <taxon>Rhodobacterales</taxon>
        <taxon>Paracoccaceae</taxon>
        <taxon>Rhodobaculum</taxon>
    </lineage>
</organism>
<dbReference type="EMBL" id="NHSD01000331">
    <property type="protein sequence ID" value="MBK5928898.1"/>
    <property type="molecule type" value="Genomic_DNA"/>
</dbReference>
<dbReference type="RefSeq" id="WP_201158662.1">
    <property type="nucleotide sequence ID" value="NZ_NHSD01000331.1"/>
</dbReference>
<keyword evidence="15" id="KW-1185">Reference proteome</keyword>
<feature type="transmembrane region" description="Helical" evidence="8">
    <location>
        <begin position="498"/>
        <end position="517"/>
    </location>
</feature>
<comment type="caution">
    <text evidence="14">The sequence shown here is derived from an EMBL/GenBank/DDBJ whole genome shotgun (WGS) entry which is preliminary data.</text>
</comment>
<feature type="transmembrane region" description="Helical" evidence="8">
    <location>
        <begin position="127"/>
        <end position="148"/>
    </location>
</feature>
<reference evidence="14" key="2">
    <citation type="journal article" date="2020" name="Microorganisms">
        <title>Osmotic Adaptation and Compatible Solute Biosynthesis of Phototrophic Bacteria as Revealed from Genome Analyses.</title>
        <authorList>
            <person name="Imhoff J.F."/>
            <person name="Rahn T."/>
            <person name="Kunzel S."/>
            <person name="Keller A."/>
            <person name="Neulinger S.C."/>
        </authorList>
    </citation>
    <scope>NUCLEOTIDE SEQUENCE</scope>
    <source>
        <strain evidence="14">LMG 28126</strain>
    </source>
</reference>
<feature type="transmembrane region" description="Helical" evidence="8">
    <location>
        <begin position="212"/>
        <end position="231"/>
    </location>
</feature>
<evidence type="ECO:0000313" key="14">
    <source>
        <dbReference type="EMBL" id="MBK5928898.1"/>
    </source>
</evidence>
<evidence type="ECO:0000256" key="7">
    <source>
        <dbReference type="SAM" id="MobiDB-lite"/>
    </source>
</evidence>
<evidence type="ECO:0000256" key="8">
    <source>
        <dbReference type="SAM" id="Phobius"/>
    </source>
</evidence>
<evidence type="ECO:0000313" key="15">
    <source>
        <dbReference type="Proteomes" id="UP000706333"/>
    </source>
</evidence>
<keyword evidence="9" id="KW-0732">Signal</keyword>
<evidence type="ECO:0000259" key="10">
    <source>
        <dbReference type="Pfam" id="PF00924"/>
    </source>
</evidence>
<dbReference type="Pfam" id="PF21088">
    <property type="entry name" value="MS_channel_1st"/>
    <property type="match status" value="1"/>
</dbReference>
<evidence type="ECO:0000256" key="4">
    <source>
        <dbReference type="ARBA" id="ARBA00022692"/>
    </source>
</evidence>
<keyword evidence="6 8" id="KW-0472">Membrane</keyword>
<dbReference type="GO" id="GO:0005886">
    <property type="term" value="C:plasma membrane"/>
    <property type="evidence" value="ECO:0007669"/>
    <property type="project" value="UniProtKB-SubCell"/>
</dbReference>
<feature type="domain" description="Moderate conductance mechanosensitive channel YbiO-like transmembrane helix 1" evidence="13">
    <location>
        <begin position="364"/>
        <end position="442"/>
    </location>
</feature>
<dbReference type="GO" id="GO:0008381">
    <property type="term" value="F:mechanosensitive monoatomic ion channel activity"/>
    <property type="evidence" value="ECO:0007669"/>
    <property type="project" value="InterPro"/>
</dbReference>
<dbReference type="Gene3D" id="2.30.30.60">
    <property type="match status" value="1"/>
</dbReference>
<feature type="transmembrane region" description="Helical" evidence="8">
    <location>
        <begin position="285"/>
        <end position="302"/>
    </location>
</feature>
<accession>A0A934TND6</accession>
<dbReference type="InterPro" id="IPR010920">
    <property type="entry name" value="LSM_dom_sf"/>
</dbReference>
<keyword evidence="5 8" id="KW-1133">Transmembrane helix</keyword>
<comment type="subcellular location">
    <subcellularLocation>
        <location evidence="1">Cell membrane</location>
        <topology evidence="1">Multi-pass membrane protein</topology>
    </subcellularLocation>
</comment>
<dbReference type="Proteomes" id="UP000706333">
    <property type="component" value="Unassembled WGS sequence"/>
</dbReference>
<evidence type="ECO:0000256" key="9">
    <source>
        <dbReference type="SAM" id="SignalP"/>
    </source>
</evidence>
<keyword evidence="4 8" id="KW-0812">Transmembrane</keyword>
<feature type="transmembrane region" description="Helical" evidence="8">
    <location>
        <begin position="251"/>
        <end position="273"/>
    </location>
</feature>
<dbReference type="InterPro" id="IPR011066">
    <property type="entry name" value="MscS_channel_C_sf"/>
</dbReference>
<feature type="region of interest" description="Disordered" evidence="7">
    <location>
        <begin position="722"/>
        <end position="746"/>
    </location>
</feature>
<evidence type="ECO:0000256" key="1">
    <source>
        <dbReference type="ARBA" id="ARBA00004651"/>
    </source>
</evidence>
<feature type="transmembrane region" description="Helical" evidence="8">
    <location>
        <begin position="523"/>
        <end position="541"/>
    </location>
</feature>
<feature type="transmembrane region" description="Helical" evidence="8">
    <location>
        <begin position="455"/>
        <end position="478"/>
    </location>
</feature>
<feature type="transmembrane region" description="Helical" evidence="8">
    <location>
        <begin position="370"/>
        <end position="392"/>
    </location>
</feature>
<evidence type="ECO:0000256" key="5">
    <source>
        <dbReference type="ARBA" id="ARBA00022989"/>
    </source>
</evidence>
<name>A0A934TND6_9RHOB</name>
<feature type="domain" description="Mechanosensitive ion channel transmembrane helices 2/3" evidence="12">
    <location>
        <begin position="502"/>
        <end position="542"/>
    </location>
</feature>
<dbReference type="InterPro" id="IPR006685">
    <property type="entry name" value="MscS_channel_2nd"/>
</dbReference>
<keyword evidence="3" id="KW-1003">Cell membrane</keyword>
<dbReference type="SUPFAM" id="SSF82689">
    <property type="entry name" value="Mechanosensitive channel protein MscS (YggB), C-terminal domain"/>
    <property type="match status" value="1"/>
</dbReference>
<dbReference type="AlphaFoldDB" id="A0A934TND6"/>
<dbReference type="Pfam" id="PF00924">
    <property type="entry name" value="MS_channel_2nd"/>
    <property type="match status" value="1"/>
</dbReference>
<evidence type="ECO:0000256" key="6">
    <source>
        <dbReference type="ARBA" id="ARBA00023136"/>
    </source>
</evidence>
<evidence type="ECO:0000259" key="11">
    <source>
        <dbReference type="Pfam" id="PF21082"/>
    </source>
</evidence>
<dbReference type="InterPro" id="IPR023408">
    <property type="entry name" value="MscS_beta-dom_sf"/>
</dbReference>
<sequence>MRHAIRGWVSALGIVLWLPLAALAQTAAEPPRDPAANGDAARALADLLRDEGAREALIAQLLASAEAAGVAPEPAAPPTATPLVREIAEYTRDLGEQASSFAVAIGRSAGDVLSVVTGAQAVDWAEVQAGLVAVALVATVTLGLFFLVRLPSHRFFRYLSERRGAGGWLVSGARLVAFALTDVLGIVIAWAGGYAVALATGETGTMEIHQTLFLNAFLLIELAKVVPRVMLAPRHGQLRFAPMSDETAAYWYFWSSRLLSLLGYGVLLAVPVVNAAVSPTVGRSLTLLIVVTALMTAVLIVLQNRVPVREALRARNRRDPDDILGRLMAGVGLVWHLLAIVYLVALFVIWSASPADALTFMLKATVQSVVAVVAGVAATVLIARAIAAGLRLPEDLRHTLPLLERRLNAFVPGMLQLVRLVVAAVVLIAIAQAWQVMDFLGWLASEAGSDLVSRLVSALLVLVGALALWLGVSSFIDYRLNPEAGRAPTPRERTLFSLFRNAFVVVLVVLAGMLTLAQLGMNIAPLLAGAGVIGLAVAFGGQKLVSDVINGAFIQIENAMNEGDVVTVAGITGVVEHLTIRSVGLRDLSGTYHLIPFSAVEQVSNFMRGFGYHVANIGVAYREDVGQVKRLMQDAFDRLLTTEHGPQIVGPFEMHGVVELGDSAVVVRGRIKTQPGMQWGIGRAYTELVKQVFDEAGVEIPFPHMTLYMGEGEHARLFPGHAAGSGALIQGPGAHPETDPSPDQAR</sequence>
<dbReference type="Pfam" id="PF21082">
    <property type="entry name" value="MS_channel_3rd"/>
    <property type="match status" value="1"/>
</dbReference>
<dbReference type="SUPFAM" id="SSF82861">
    <property type="entry name" value="Mechanosensitive channel protein MscS (YggB), transmembrane region"/>
    <property type="match status" value="1"/>
</dbReference>
<gene>
    <name evidence="14" type="ORF">CCR87_16415</name>
</gene>
<comment type="similarity">
    <text evidence="2">Belongs to the MscS (TC 1.A.23) family.</text>
</comment>
<feature type="domain" description="Mechanosensitive ion channel MscS" evidence="10">
    <location>
        <begin position="544"/>
        <end position="606"/>
    </location>
</feature>
<feature type="transmembrane region" description="Helical" evidence="8">
    <location>
        <begin position="323"/>
        <end position="350"/>
    </location>
</feature>
<dbReference type="InterPro" id="IPR011014">
    <property type="entry name" value="MscS_channel_TM-2"/>
</dbReference>
<dbReference type="InterPro" id="IPR049142">
    <property type="entry name" value="MS_channel_1st"/>
</dbReference>